<dbReference type="Pfam" id="PF14081">
    <property type="entry name" value="DUF4262"/>
    <property type="match status" value="1"/>
</dbReference>
<dbReference type="eggNOG" id="ENOG5032XI5">
    <property type="taxonomic scope" value="Bacteria"/>
</dbReference>
<evidence type="ECO:0000313" key="2">
    <source>
        <dbReference type="Proteomes" id="UP000000644"/>
    </source>
</evidence>
<dbReference type="OrthoDB" id="9793188at2"/>
<sequence>MERGDDQRTKEDIGKYGCSVMHVFDADGDLPSFAYSIGIQQETGAPEAFVIGLKRPMAHSVINEYNRRTREGERFEIGKYYAGFLGGFEVCIGAVPRSTYDEYFGQNIDFYDGREFDVVQIIYPTTKGVWPWAPDASEAFIQGQPILAKQG</sequence>
<dbReference type="InterPro" id="IPR025358">
    <property type="entry name" value="DUF4262"/>
</dbReference>
<dbReference type="KEGG" id="pna:Pnap_0373"/>
<dbReference type="Proteomes" id="UP000000644">
    <property type="component" value="Chromosome"/>
</dbReference>
<gene>
    <name evidence="1" type="ordered locus">Pnap_0373</name>
</gene>
<dbReference type="AlphaFoldDB" id="A1VJ68"/>
<proteinExistence type="predicted"/>
<keyword evidence="2" id="KW-1185">Reference proteome</keyword>
<evidence type="ECO:0000313" key="1">
    <source>
        <dbReference type="EMBL" id="ABM35696.1"/>
    </source>
</evidence>
<reference evidence="2" key="1">
    <citation type="journal article" date="2009" name="Environ. Microbiol.">
        <title>The genome of Polaromonas naphthalenivorans strain CJ2, isolated from coal tar-contaminated sediment, reveals physiological and metabolic versatility and evolution through extensive horizontal gene transfer.</title>
        <authorList>
            <person name="Yagi J.M."/>
            <person name="Sims D."/>
            <person name="Brettin T."/>
            <person name="Bruce D."/>
            <person name="Madsen E.L."/>
        </authorList>
    </citation>
    <scope>NUCLEOTIDE SEQUENCE [LARGE SCALE GENOMIC DNA]</scope>
    <source>
        <strain evidence="2">CJ2</strain>
    </source>
</reference>
<dbReference type="HOGENOM" id="CLU_094847_2_0_4"/>
<organism evidence="1 2">
    <name type="scientific">Polaromonas naphthalenivorans (strain CJ2)</name>
    <dbReference type="NCBI Taxonomy" id="365044"/>
    <lineage>
        <taxon>Bacteria</taxon>
        <taxon>Pseudomonadati</taxon>
        <taxon>Pseudomonadota</taxon>
        <taxon>Betaproteobacteria</taxon>
        <taxon>Burkholderiales</taxon>
        <taxon>Comamonadaceae</taxon>
        <taxon>Polaromonas</taxon>
    </lineage>
</organism>
<name>A1VJ68_POLNA</name>
<evidence type="ECO:0008006" key="3">
    <source>
        <dbReference type="Google" id="ProtNLM"/>
    </source>
</evidence>
<dbReference type="STRING" id="365044.Pnap_0373"/>
<protein>
    <recommendedName>
        <fullName evidence="3">DUF4262 domain-containing protein</fullName>
    </recommendedName>
</protein>
<dbReference type="RefSeq" id="WP_011799799.1">
    <property type="nucleotide sequence ID" value="NC_008781.1"/>
</dbReference>
<accession>A1VJ68</accession>
<dbReference type="EMBL" id="CP000529">
    <property type="protein sequence ID" value="ABM35696.1"/>
    <property type="molecule type" value="Genomic_DNA"/>
</dbReference>